<keyword evidence="2" id="KW-1185">Reference proteome</keyword>
<proteinExistence type="predicted"/>
<gene>
    <name evidence="1" type="ORF">NE619_03235</name>
</gene>
<sequence>METRSICSFKQKQRPQTLKMLQQQSQNESVVEQIGPLFKNSASPIYKGYVWQLSYPPAKTDEYQTGAEKGRATIVLPG</sequence>
<dbReference type="EMBL" id="JANFXK010000002">
    <property type="protein sequence ID" value="MCQ4635731.1"/>
    <property type="molecule type" value="Genomic_DNA"/>
</dbReference>
<evidence type="ECO:0000313" key="1">
    <source>
        <dbReference type="EMBL" id="MCQ4635731.1"/>
    </source>
</evidence>
<dbReference type="Proteomes" id="UP001524502">
    <property type="component" value="Unassembled WGS sequence"/>
</dbReference>
<organism evidence="1 2">
    <name type="scientific">Anaerovorax odorimutans</name>
    <dbReference type="NCBI Taxonomy" id="109327"/>
    <lineage>
        <taxon>Bacteria</taxon>
        <taxon>Bacillati</taxon>
        <taxon>Bacillota</taxon>
        <taxon>Clostridia</taxon>
        <taxon>Peptostreptococcales</taxon>
        <taxon>Anaerovoracaceae</taxon>
        <taxon>Anaerovorax</taxon>
    </lineage>
</organism>
<comment type="caution">
    <text evidence="1">The sequence shown here is derived from an EMBL/GenBank/DDBJ whole genome shotgun (WGS) entry which is preliminary data.</text>
</comment>
<protein>
    <submittedName>
        <fullName evidence="1">Uncharacterized protein</fullName>
    </submittedName>
</protein>
<name>A0ABT1RKM0_9FIRM</name>
<evidence type="ECO:0000313" key="2">
    <source>
        <dbReference type="Proteomes" id="UP001524502"/>
    </source>
</evidence>
<accession>A0ABT1RKM0</accession>
<reference evidence="1 2" key="1">
    <citation type="submission" date="2022-06" db="EMBL/GenBank/DDBJ databases">
        <title>Isolation of gut microbiota from human fecal samples.</title>
        <authorList>
            <person name="Pamer E.G."/>
            <person name="Barat B."/>
            <person name="Waligurski E."/>
            <person name="Medina S."/>
            <person name="Paddock L."/>
            <person name="Mostad J."/>
        </authorList>
    </citation>
    <scope>NUCLEOTIDE SEQUENCE [LARGE SCALE GENOMIC DNA]</scope>
    <source>
        <strain evidence="1 2">SL.3.17</strain>
    </source>
</reference>